<keyword evidence="1" id="KW-0175">Coiled coil</keyword>
<feature type="region of interest" description="Disordered" evidence="2">
    <location>
        <begin position="343"/>
        <end position="417"/>
    </location>
</feature>
<feature type="compositionally biased region" description="Basic and acidic residues" evidence="2">
    <location>
        <begin position="199"/>
        <end position="212"/>
    </location>
</feature>
<feature type="compositionally biased region" description="Basic and acidic residues" evidence="2">
    <location>
        <begin position="63"/>
        <end position="79"/>
    </location>
</feature>
<dbReference type="GeneID" id="20036237"/>
<feature type="compositionally biased region" description="Basic and acidic residues" evidence="2">
    <location>
        <begin position="375"/>
        <end position="405"/>
    </location>
</feature>
<dbReference type="OrthoDB" id="387008at2759"/>
<feature type="region of interest" description="Disordered" evidence="2">
    <location>
        <begin position="1"/>
        <end position="38"/>
    </location>
</feature>
<evidence type="ECO:0000256" key="2">
    <source>
        <dbReference type="SAM" id="MobiDB-lite"/>
    </source>
</evidence>
<dbReference type="VEuPathDB" id="PlasmoDB:C922_00963"/>
<dbReference type="EMBL" id="KI965462">
    <property type="protein sequence ID" value="EUD68564.1"/>
    <property type="molecule type" value="Genomic_DNA"/>
</dbReference>
<dbReference type="RefSeq" id="XP_008814794.1">
    <property type="nucleotide sequence ID" value="XM_008816572.1"/>
</dbReference>
<reference evidence="3 4" key="1">
    <citation type="submission" date="2013-02" db="EMBL/GenBank/DDBJ databases">
        <title>The Genome Sequence of Plasmodium inui San Antonio 1.</title>
        <authorList>
            <consortium name="The Broad Institute Genome Sequencing Platform"/>
            <consortium name="The Broad Institute Genome Sequencing Center for Infectious Disease"/>
            <person name="Neafsey D."/>
            <person name="Cheeseman I."/>
            <person name="Volkman S."/>
            <person name="Adams J."/>
            <person name="Walker B."/>
            <person name="Young S.K."/>
            <person name="Zeng Q."/>
            <person name="Gargeya S."/>
            <person name="Fitzgerald M."/>
            <person name="Haas B."/>
            <person name="Abouelleil A."/>
            <person name="Alvarado L."/>
            <person name="Arachchi H.M."/>
            <person name="Berlin A.M."/>
            <person name="Chapman S.B."/>
            <person name="Dewar J."/>
            <person name="Goldberg J."/>
            <person name="Griggs A."/>
            <person name="Gujja S."/>
            <person name="Hansen M."/>
            <person name="Howarth C."/>
            <person name="Imamovic A."/>
            <person name="Larimer J."/>
            <person name="McCowan C."/>
            <person name="Murphy C."/>
            <person name="Neiman D."/>
            <person name="Pearson M."/>
            <person name="Priest M."/>
            <person name="Roberts A."/>
            <person name="Saif S."/>
            <person name="Shea T."/>
            <person name="Sisk P."/>
            <person name="Sykes S."/>
            <person name="Wortman J."/>
            <person name="Nusbaum C."/>
            <person name="Birren B."/>
        </authorList>
    </citation>
    <scope>NUCLEOTIDE SEQUENCE [LARGE SCALE GENOMIC DNA]</scope>
    <source>
        <strain evidence="3 4">San Antonio 1</strain>
    </source>
</reference>
<feature type="compositionally biased region" description="Basic and acidic residues" evidence="2">
    <location>
        <begin position="343"/>
        <end position="355"/>
    </location>
</feature>
<sequence length="417" mass="46896">MEGPNDSAEKSESGPSYDISQSGPNYVSPESGPNSASSVNATFSFEMLDMIITSGNTGRSKLQQKETNHMTENTTEKRPLCPSQERVEISSGTKRAKRKSSLREETANSDEDAVEFKKQLHNWGKKKKKKKMVYNMDSEVAIGSGSEFSLLGVLLPVEGTPGLTSSKEEMPIMGDLMDCLSGGNSSGGEHYHMGGKSNKRSDTNDRHEKDINEQDVDTELAKMEQADEEVLFSRSIDCTNCKYYLKELTSRNYMDFSYMDQYISEGERNLLLLKNKKIEELENGNKLMKHKMSKLKEENNFLSSKIDTLAESLSDLRDHFDRLMEENKSLKEVNKQLRVDLQKEQSCKEEVEGANRKGANGEGAERKGVKRKGADRKDASKKDANKKDASSSSHGRRDPPERDFENSIDNELFNELC</sequence>
<name>W7AHS7_9APIC</name>
<dbReference type="Proteomes" id="UP000030640">
    <property type="component" value="Unassembled WGS sequence"/>
</dbReference>
<evidence type="ECO:0000256" key="1">
    <source>
        <dbReference type="SAM" id="Coils"/>
    </source>
</evidence>
<evidence type="ECO:0000313" key="3">
    <source>
        <dbReference type="EMBL" id="EUD68564.1"/>
    </source>
</evidence>
<feature type="region of interest" description="Disordered" evidence="2">
    <location>
        <begin position="183"/>
        <end position="213"/>
    </location>
</feature>
<evidence type="ECO:0000313" key="4">
    <source>
        <dbReference type="Proteomes" id="UP000030640"/>
    </source>
</evidence>
<accession>W7AHS7</accession>
<feature type="coiled-coil region" evidence="1">
    <location>
        <begin position="278"/>
        <end position="340"/>
    </location>
</feature>
<organism evidence="3 4">
    <name type="scientific">Plasmodium inui San Antonio 1</name>
    <dbReference type="NCBI Taxonomy" id="1237626"/>
    <lineage>
        <taxon>Eukaryota</taxon>
        <taxon>Sar</taxon>
        <taxon>Alveolata</taxon>
        <taxon>Apicomplexa</taxon>
        <taxon>Aconoidasida</taxon>
        <taxon>Haemosporida</taxon>
        <taxon>Plasmodiidae</taxon>
        <taxon>Plasmodium</taxon>
        <taxon>Plasmodium (Plasmodium)</taxon>
    </lineage>
</organism>
<keyword evidence="4" id="KW-1185">Reference proteome</keyword>
<feature type="region of interest" description="Disordered" evidence="2">
    <location>
        <begin position="56"/>
        <end position="109"/>
    </location>
</feature>
<protein>
    <submittedName>
        <fullName evidence="3">Uncharacterized protein</fullName>
    </submittedName>
</protein>
<gene>
    <name evidence="3" type="ORF">C922_00963</name>
</gene>
<proteinExistence type="predicted"/>
<dbReference type="AlphaFoldDB" id="W7AHS7"/>